<dbReference type="EMBL" id="OU963862">
    <property type="protein sequence ID" value="CAH0380807.1"/>
    <property type="molecule type" value="Genomic_DNA"/>
</dbReference>
<evidence type="ECO:0000313" key="5">
    <source>
        <dbReference type="Proteomes" id="UP001152759"/>
    </source>
</evidence>
<dbReference type="PANTHER" id="PTHR31905:SF2">
    <property type="entry name" value="PROTEIN MIX23"/>
    <property type="match status" value="1"/>
</dbReference>
<dbReference type="GO" id="GO:0005758">
    <property type="term" value="C:mitochondrial intermembrane space"/>
    <property type="evidence" value="ECO:0007669"/>
    <property type="project" value="InterPro"/>
</dbReference>
<organism evidence="4 5">
    <name type="scientific">Bemisia tabaci</name>
    <name type="common">Sweetpotato whitefly</name>
    <name type="synonym">Aleurodes tabaci</name>
    <dbReference type="NCBI Taxonomy" id="7038"/>
    <lineage>
        <taxon>Eukaryota</taxon>
        <taxon>Metazoa</taxon>
        <taxon>Ecdysozoa</taxon>
        <taxon>Arthropoda</taxon>
        <taxon>Hexapoda</taxon>
        <taxon>Insecta</taxon>
        <taxon>Pterygota</taxon>
        <taxon>Neoptera</taxon>
        <taxon>Paraneoptera</taxon>
        <taxon>Hemiptera</taxon>
        <taxon>Sternorrhyncha</taxon>
        <taxon>Aleyrodoidea</taxon>
        <taxon>Aleyrodidae</taxon>
        <taxon>Aleyrodinae</taxon>
        <taxon>Bemisia</taxon>
    </lineage>
</organism>
<evidence type="ECO:0000256" key="3">
    <source>
        <dbReference type="ARBA" id="ARBA00030733"/>
    </source>
</evidence>
<reference evidence="4" key="1">
    <citation type="submission" date="2021-12" db="EMBL/GenBank/DDBJ databases">
        <authorList>
            <person name="King R."/>
        </authorList>
    </citation>
    <scope>NUCLEOTIDE SEQUENCE</scope>
</reference>
<gene>
    <name evidence="4" type="ORF">BEMITA_LOCUS521</name>
</gene>
<accession>A0A9P0EY81</accession>
<dbReference type="Proteomes" id="UP001152759">
    <property type="component" value="Chromosome 1"/>
</dbReference>
<dbReference type="Pfam" id="PF09774">
    <property type="entry name" value="MIX23"/>
    <property type="match status" value="1"/>
</dbReference>
<dbReference type="PANTHER" id="PTHR31905">
    <property type="entry name" value="COILED-COIL DOMAIN-CONTAINING PROTEIN 58"/>
    <property type="match status" value="1"/>
</dbReference>
<dbReference type="AlphaFoldDB" id="A0A9P0EY81"/>
<dbReference type="InterPro" id="IPR019171">
    <property type="entry name" value="MIX23"/>
</dbReference>
<evidence type="ECO:0000256" key="2">
    <source>
        <dbReference type="ARBA" id="ARBA00024228"/>
    </source>
</evidence>
<sequence length="138" mass="16467">MECEDFLEFQDIIKKLRDVDDMIVYALNNSTPVASFRNDKDPTKMCKELFSTLTKNYETREGKIKGCVHITADKVKELKELKDQKPDDSNLIKRLKKEQTKLRLLQTEVNVEEVIRERTFRLFHERCREFYRPPTLPL</sequence>
<proteinExistence type="inferred from homology"/>
<evidence type="ECO:0000313" key="4">
    <source>
        <dbReference type="EMBL" id="CAH0380807.1"/>
    </source>
</evidence>
<name>A0A9P0EY81_BEMTA</name>
<comment type="similarity">
    <text evidence="1">Belongs to the MIX23 family.</text>
</comment>
<dbReference type="KEGG" id="btab:109038466"/>
<protein>
    <recommendedName>
        <fullName evidence="2">Protein MIX23</fullName>
    </recommendedName>
    <alternativeName>
        <fullName evidence="3">Coiled-coil domain-containing protein 58</fullName>
    </alternativeName>
</protein>
<keyword evidence="5" id="KW-1185">Reference proteome</keyword>
<evidence type="ECO:0000256" key="1">
    <source>
        <dbReference type="ARBA" id="ARBA00024204"/>
    </source>
</evidence>